<organism evidence="4 5">
    <name type="scientific">Glycine soja</name>
    <name type="common">Wild soybean</name>
    <dbReference type="NCBI Taxonomy" id="3848"/>
    <lineage>
        <taxon>Eukaryota</taxon>
        <taxon>Viridiplantae</taxon>
        <taxon>Streptophyta</taxon>
        <taxon>Embryophyta</taxon>
        <taxon>Tracheophyta</taxon>
        <taxon>Spermatophyta</taxon>
        <taxon>Magnoliopsida</taxon>
        <taxon>eudicotyledons</taxon>
        <taxon>Gunneridae</taxon>
        <taxon>Pentapetalae</taxon>
        <taxon>rosids</taxon>
        <taxon>fabids</taxon>
        <taxon>Fabales</taxon>
        <taxon>Fabaceae</taxon>
        <taxon>Papilionoideae</taxon>
        <taxon>50 kb inversion clade</taxon>
        <taxon>NPAAA clade</taxon>
        <taxon>indigoferoid/millettioid clade</taxon>
        <taxon>Phaseoleae</taxon>
        <taxon>Glycine</taxon>
        <taxon>Glycine subgen. Soja</taxon>
    </lineage>
</organism>
<evidence type="ECO:0000256" key="3">
    <source>
        <dbReference type="ARBA" id="ARBA00022679"/>
    </source>
</evidence>
<gene>
    <name evidence="4" type="ORF">D0Y65_024355</name>
</gene>
<keyword evidence="3 4" id="KW-0808">Transferase</keyword>
<dbReference type="GO" id="GO:0035251">
    <property type="term" value="F:UDP-glucosyltransferase activity"/>
    <property type="evidence" value="ECO:0007669"/>
    <property type="project" value="InterPro"/>
</dbReference>
<dbReference type="PANTHER" id="PTHR48048">
    <property type="entry name" value="GLYCOSYLTRANSFERASE"/>
    <property type="match status" value="1"/>
</dbReference>
<protein>
    <submittedName>
        <fullName evidence="4">UDP-glycosyltransferase 708D1</fullName>
    </submittedName>
</protein>
<dbReference type="EMBL" id="QZWG01000009">
    <property type="protein sequence ID" value="RZB92308.1"/>
    <property type="molecule type" value="Genomic_DNA"/>
</dbReference>
<dbReference type="AlphaFoldDB" id="A0A445J1T4"/>
<dbReference type="CDD" id="cd03784">
    <property type="entry name" value="GT1_Gtf-like"/>
    <property type="match status" value="1"/>
</dbReference>
<dbReference type="PANTHER" id="PTHR48048:SF76">
    <property type="entry name" value="UDP-GLYCOSYLTRANSFERASE 708D1-LIKE"/>
    <property type="match status" value="1"/>
</dbReference>
<dbReference type="Gene3D" id="3.40.50.2000">
    <property type="entry name" value="Glycogen Phosphorylase B"/>
    <property type="match status" value="2"/>
</dbReference>
<comment type="caution">
    <text evidence="4">The sequence shown here is derived from an EMBL/GenBank/DDBJ whole genome shotgun (WGS) entry which is preliminary data.</text>
</comment>
<dbReference type="SUPFAM" id="SSF53756">
    <property type="entry name" value="UDP-Glycosyltransferase/glycogen phosphorylase"/>
    <property type="match status" value="1"/>
</dbReference>
<evidence type="ECO:0000256" key="1">
    <source>
        <dbReference type="ARBA" id="ARBA00009995"/>
    </source>
</evidence>
<comment type="similarity">
    <text evidence="1">Belongs to the UDP-glycosyltransferase family.</text>
</comment>
<proteinExistence type="inferred from homology"/>
<name>A0A445J1T4_GLYSO</name>
<dbReference type="Pfam" id="PF00201">
    <property type="entry name" value="UDPGT"/>
    <property type="match status" value="1"/>
</dbReference>
<sequence>MSSSEGVVHVAFLPSAGMGHLNPFLRLAATFIRYGCKVTLITPKPTVSLAESNLISRFCSSFPHQVTQLDLNLVSVDPTTVDTIDPFFLQFETIRRSLHLLPPILSLLSTPLSAFIYDITLITPLLSVIEKLSCPSYLYFTSSARMFSFFARVSVLSASNPGQTPSSFIGDDGVKIPGFTSPIPRSSVPPAILQASSNLFQRIMLEDSANVTKLNNGVFINSFEELEGEALAALNGGKVLEGLPPVYGVGPLMACEYEKGDEEGQKGCMSSIVKWLDEQSKGSVVYVSLGNRTETRREQIKDMALGLIECGYGFLWVVKLKRVDKEDEEGLEEVLGCELSSKVKEKGVVVKEFVDQVEILGHPSVGGFLSHGGWNSVTETVWKGVPCLSWPQHSDQKMSAEVIRMSGMGIWPEEWGWGTQDVVKGDEIAKRIKEMMSNESLRVKAGELKEAALKAAGVGGSCEVTIKRQIEEWKRNAQAN</sequence>
<dbReference type="InterPro" id="IPR002213">
    <property type="entry name" value="UDP_glucos_trans"/>
</dbReference>
<evidence type="ECO:0000313" key="5">
    <source>
        <dbReference type="Proteomes" id="UP000289340"/>
    </source>
</evidence>
<dbReference type="Proteomes" id="UP000289340">
    <property type="component" value="Chromosome 9"/>
</dbReference>
<keyword evidence="2" id="KW-0328">Glycosyltransferase</keyword>
<keyword evidence="5" id="KW-1185">Reference proteome</keyword>
<evidence type="ECO:0000313" key="4">
    <source>
        <dbReference type="EMBL" id="RZB92308.1"/>
    </source>
</evidence>
<dbReference type="FunFam" id="3.40.50.2000:FF:000060">
    <property type="entry name" value="Glycosyltransferase"/>
    <property type="match status" value="1"/>
</dbReference>
<evidence type="ECO:0000256" key="2">
    <source>
        <dbReference type="ARBA" id="ARBA00022676"/>
    </source>
</evidence>
<reference evidence="4 5" key="1">
    <citation type="submission" date="2018-09" db="EMBL/GenBank/DDBJ databases">
        <title>A high-quality reference genome of wild soybean provides a powerful tool to mine soybean genomes.</title>
        <authorList>
            <person name="Xie M."/>
            <person name="Chung C.Y.L."/>
            <person name="Li M.-W."/>
            <person name="Wong F.-L."/>
            <person name="Chan T.-F."/>
            <person name="Lam H.-M."/>
        </authorList>
    </citation>
    <scope>NUCLEOTIDE SEQUENCE [LARGE SCALE GENOMIC DNA]</scope>
    <source>
        <strain evidence="5">cv. W05</strain>
        <tissue evidence="4">Hypocotyl of etiolated seedlings</tissue>
    </source>
</reference>
<dbReference type="InterPro" id="IPR050481">
    <property type="entry name" value="UDP-glycosyltransf_plant"/>
</dbReference>
<accession>A0A445J1T4</accession>
<dbReference type="Gramene" id="XM_028325911.1">
    <property type="protein sequence ID" value="XP_028181712.1"/>
    <property type="gene ID" value="LOC114368684"/>
</dbReference>